<evidence type="ECO:0000313" key="4">
    <source>
        <dbReference type="EMBL" id="HEC67258.1"/>
    </source>
</evidence>
<dbReference type="AlphaFoldDB" id="A0A7C1W028"/>
<dbReference type="InterPro" id="IPR021124">
    <property type="entry name" value="CRISPR-assoc_prot_Cas5"/>
</dbReference>
<reference evidence="4" key="1">
    <citation type="journal article" date="2020" name="mSystems">
        <title>Genome- and Community-Level Interaction Insights into Carbon Utilization and Element Cycling Functions of Hydrothermarchaeota in Hydrothermal Sediment.</title>
        <authorList>
            <person name="Zhou Z."/>
            <person name="Liu Y."/>
            <person name="Xu W."/>
            <person name="Pan J."/>
            <person name="Luo Z.H."/>
            <person name="Li M."/>
        </authorList>
    </citation>
    <scope>NUCLEOTIDE SEQUENCE [LARGE SCALE GENOMIC DNA]</scope>
    <source>
        <strain evidence="4">HyVt-389</strain>
    </source>
</reference>
<evidence type="ECO:0000256" key="1">
    <source>
        <dbReference type="ARBA" id="ARBA00010891"/>
    </source>
</evidence>
<organism evidence="4">
    <name type="scientific">Desulfofervidus auxilii</name>
    <dbReference type="NCBI Taxonomy" id="1621989"/>
    <lineage>
        <taxon>Bacteria</taxon>
        <taxon>Pseudomonadati</taxon>
        <taxon>Thermodesulfobacteriota</taxon>
        <taxon>Candidatus Desulfofervidia</taxon>
        <taxon>Candidatus Desulfofervidales</taxon>
        <taxon>Candidatus Desulfofervidaceae</taxon>
        <taxon>Candidatus Desulfofervidus</taxon>
    </lineage>
</organism>
<dbReference type="Pfam" id="PF09704">
    <property type="entry name" value="Cas_Cas5d"/>
    <property type="match status" value="1"/>
</dbReference>
<comment type="similarity">
    <text evidence="1">Belongs to the CRISPR-associated protein Cas5 family. Subtype I-A/Apern subfamily.</text>
</comment>
<comment type="function">
    <text evidence="3">CRISPR (clustered regularly interspaced short palindromic repeat) is an adaptive immune system that provides protection against mobile genetic elements (viruses, transposable elements and conjugative plasmids). CRISPR clusters contain spacers, sequences complementary to antecedent mobile elements, and target invading nucleic acids. CRISPR clusters are transcribed and processed into CRISPR RNA (crRNA).</text>
</comment>
<dbReference type="NCBIfam" id="TIGR01874">
    <property type="entry name" value="cas_cas5a"/>
    <property type="match status" value="1"/>
</dbReference>
<proteinExistence type="inferred from homology"/>
<keyword evidence="2" id="KW-0051">Antiviral defense</keyword>
<dbReference type="InterPro" id="IPR013422">
    <property type="entry name" value="CRISPR-assoc_prot_Cas5_N"/>
</dbReference>
<dbReference type="GO" id="GO:0051607">
    <property type="term" value="P:defense response to virus"/>
    <property type="evidence" value="ECO:0007669"/>
    <property type="project" value="UniProtKB-KW"/>
</dbReference>
<dbReference type="NCBIfam" id="TIGR02593">
    <property type="entry name" value="CRISPR_cas5"/>
    <property type="match status" value="1"/>
</dbReference>
<dbReference type="InterPro" id="IPR010153">
    <property type="entry name" value="CRISPR-assoc_prot_Cas5a-typ"/>
</dbReference>
<dbReference type="CDD" id="cd09693">
    <property type="entry name" value="Cas5_I"/>
    <property type="match status" value="1"/>
</dbReference>
<evidence type="ECO:0000256" key="2">
    <source>
        <dbReference type="ARBA" id="ARBA00023118"/>
    </source>
</evidence>
<dbReference type="Proteomes" id="UP000885738">
    <property type="component" value="Unassembled WGS sequence"/>
</dbReference>
<name>A0A7C1W028_DESA2</name>
<protein>
    <submittedName>
        <fullName evidence="4">Type I-A CRISPR-associated protein Cas5</fullName>
    </submittedName>
</protein>
<sequence>MKALIFDIRLNSLFSIRIPFTWQSALTYPLLPPSAVIGMLANALQRYKNNKHPLDYLSLLESYIKWAGSRLITPCVVKSYTTSAIVKWEDKLGGKFTNALGRQYGFAKKIGIMAILENNKELIKDLILALKTTPLTCGDSESLVTVENIEITEARENTFFSGNVIETDFGVPFELENMEVLSGGMIYLVHEKCEKKGKKFPLRSYILPIKEEQGILKHVKLKIKLKKGAKTYCLENGQKVIIF</sequence>
<dbReference type="InterPro" id="IPR053725">
    <property type="entry name" value="CRISPR_Cas5_sf"/>
</dbReference>
<dbReference type="EMBL" id="DRIH01000010">
    <property type="protein sequence ID" value="HEC67258.1"/>
    <property type="molecule type" value="Genomic_DNA"/>
</dbReference>
<dbReference type="Gene3D" id="3.30.70.3120">
    <property type="match status" value="1"/>
</dbReference>
<gene>
    <name evidence="4" type="primary">cas5a</name>
    <name evidence="4" type="ORF">ENI35_00330</name>
</gene>
<accession>A0A7C1W028</accession>
<dbReference type="GO" id="GO:0043571">
    <property type="term" value="P:maintenance of CRISPR repeat elements"/>
    <property type="evidence" value="ECO:0007669"/>
    <property type="project" value="InterPro"/>
</dbReference>
<comment type="caution">
    <text evidence="4">The sequence shown here is derived from an EMBL/GenBank/DDBJ whole genome shotgun (WGS) entry which is preliminary data.</text>
</comment>
<evidence type="ECO:0000256" key="3">
    <source>
        <dbReference type="ARBA" id="ARBA00025626"/>
    </source>
</evidence>